<dbReference type="GO" id="GO:0005615">
    <property type="term" value="C:extracellular space"/>
    <property type="evidence" value="ECO:0007669"/>
    <property type="project" value="InterPro"/>
</dbReference>
<keyword evidence="5" id="KW-1185">Reference proteome</keyword>
<evidence type="ECO:0000256" key="3">
    <source>
        <dbReference type="SAM" id="SignalP"/>
    </source>
</evidence>
<dbReference type="PANTHER" id="PTHR31614">
    <property type="entry name" value="PROTEIN DOWNSTREAM OF FLC-RELATED"/>
    <property type="match status" value="1"/>
</dbReference>
<organism evidence="4 5">
    <name type="scientific">Vicia faba</name>
    <name type="common">Broad bean</name>
    <name type="synonym">Faba vulgaris</name>
    <dbReference type="NCBI Taxonomy" id="3906"/>
    <lineage>
        <taxon>Eukaryota</taxon>
        <taxon>Viridiplantae</taxon>
        <taxon>Streptophyta</taxon>
        <taxon>Embryophyta</taxon>
        <taxon>Tracheophyta</taxon>
        <taxon>Spermatophyta</taxon>
        <taxon>Magnoliopsida</taxon>
        <taxon>eudicotyledons</taxon>
        <taxon>Gunneridae</taxon>
        <taxon>Pentapetalae</taxon>
        <taxon>rosids</taxon>
        <taxon>fabids</taxon>
        <taxon>Fabales</taxon>
        <taxon>Fabaceae</taxon>
        <taxon>Papilionoideae</taxon>
        <taxon>50 kb inversion clade</taxon>
        <taxon>NPAAA clade</taxon>
        <taxon>Hologalegina</taxon>
        <taxon>IRL clade</taxon>
        <taxon>Fabeae</taxon>
        <taxon>Vicia</taxon>
    </lineage>
</organism>
<dbReference type="EMBL" id="OX451736">
    <property type="protein sequence ID" value="CAI8591006.1"/>
    <property type="molecule type" value="Genomic_DNA"/>
</dbReference>
<gene>
    <name evidence="4" type="ORF">VFH_I468000</name>
</gene>
<dbReference type="Proteomes" id="UP001157006">
    <property type="component" value="Chromosome 1L"/>
</dbReference>
<evidence type="ECO:0000256" key="2">
    <source>
        <dbReference type="ARBA" id="ARBA00023157"/>
    </source>
</evidence>
<keyword evidence="3" id="KW-0732">Signal</keyword>
<evidence type="ECO:0000313" key="5">
    <source>
        <dbReference type="Proteomes" id="UP001157006"/>
    </source>
</evidence>
<dbReference type="PROSITE" id="PS00925">
    <property type="entry name" value="OLEEI"/>
    <property type="match status" value="1"/>
</dbReference>
<feature type="signal peptide" evidence="3">
    <location>
        <begin position="1"/>
        <end position="23"/>
    </location>
</feature>
<evidence type="ECO:0008006" key="6">
    <source>
        <dbReference type="Google" id="ProtNLM"/>
    </source>
</evidence>
<reference evidence="4 5" key="1">
    <citation type="submission" date="2023-01" db="EMBL/GenBank/DDBJ databases">
        <authorList>
            <person name="Kreplak J."/>
        </authorList>
    </citation>
    <scope>NUCLEOTIDE SEQUENCE [LARGE SCALE GENOMIC DNA]</scope>
</reference>
<evidence type="ECO:0000313" key="4">
    <source>
        <dbReference type="EMBL" id="CAI8591006.1"/>
    </source>
</evidence>
<protein>
    <recommendedName>
        <fullName evidence="6">Olee1-like protein</fullName>
    </recommendedName>
</protein>
<accession>A0AAV0YYY4</accession>
<dbReference type="InterPro" id="IPR006040">
    <property type="entry name" value="Allergen_Ole_e_I_CS"/>
</dbReference>
<name>A0AAV0YYY4_VICFA</name>
<evidence type="ECO:0000256" key="1">
    <source>
        <dbReference type="ARBA" id="ARBA00010049"/>
    </source>
</evidence>
<feature type="chain" id="PRO_5043325971" description="Olee1-like protein" evidence="3">
    <location>
        <begin position="24"/>
        <end position="169"/>
    </location>
</feature>
<dbReference type="Pfam" id="PF01190">
    <property type="entry name" value="Pollen_Ole_e_1"/>
    <property type="match status" value="1"/>
</dbReference>
<dbReference type="InterPro" id="IPR006041">
    <property type="entry name" value="Pollen_Ole_e1_allergen"/>
</dbReference>
<dbReference type="AlphaFoldDB" id="A0AAV0YYY4"/>
<proteinExistence type="inferred from homology"/>
<keyword evidence="2" id="KW-1015">Disulfide bond</keyword>
<sequence>MEKSTIFLVSTLCFLSFIGSSYSVKDRFSVEGMVYCDTCRTQFITKLTEFLEGATVRVECKEDNGTVTFTKEAITDATGSYKIEVDGDHEDEECQVNLVKSPRPDCAEVDSESHLEQAAKVSITHNNGIISPIRTTSPLGFLRKERLPGCSQVLKELGINEDGTQDLDD</sequence>
<comment type="similarity">
    <text evidence="1">Belongs to the Ole e I family.</text>
</comment>
<dbReference type="PANTHER" id="PTHR31614:SF2">
    <property type="entry name" value="F28N24.16 PROTEIN"/>
    <property type="match status" value="1"/>
</dbReference>